<organism evidence="2 3">
    <name type="scientific">Dentiscutata erythropus</name>
    <dbReference type="NCBI Taxonomy" id="1348616"/>
    <lineage>
        <taxon>Eukaryota</taxon>
        <taxon>Fungi</taxon>
        <taxon>Fungi incertae sedis</taxon>
        <taxon>Mucoromycota</taxon>
        <taxon>Glomeromycotina</taxon>
        <taxon>Glomeromycetes</taxon>
        <taxon>Diversisporales</taxon>
        <taxon>Gigasporaceae</taxon>
        <taxon>Dentiscutata</taxon>
    </lineage>
</organism>
<comment type="caution">
    <text evidence="2">The sequence shown here is derived from an EMBL/GenBank/DDBJ whole genome shotgun (WGS) entry which is preliminary data.</text>
</comment>
<dbReference type="Proteomes" id="UP000789405">
    <property type="component" value="Unassembled WGS sequence"/>
</dbReference>
<reference evidence="2" key="1">
    <citation type="submission" date="2021-06" db="EMBL/GenBank/DDBJ databases">
        <authorList>
            <person name="Kallberg Y."/>
            <person name="Tangrot J."/>
            <person name="Rosling A."/>
        </authorList>
    </citation>
    <scope>NUCLEOTIDE SEQUENCE</scope>
    <source>
        <strain evidence="2">MA453B</strain>
    </source>
</reference>
<keyword evidence="1" id="KW-0175">Coiled coil</keyword>
<evidence type="ECO:0000256" key="1">
    <source>
        <dbReference type="SAM" id="Coils"/>
    </source>
</evidence>
<dbReference type="EMBL" id="CAJVPY010017221">
    <property type="protein sequence ID" value="CAG8760927.1"/>
    <property type="molecule type" value="Genomic_DNA"/>
</dbReference>
<keyword evidence="3" id="KW-1185">Reference proteome</keyword>
<protein>
    <submittedName>
        <fullName evidence="2">12794_t:CDS:1</fullName>
    </submittedName>
</protein>
<name>A0A9N9NQJ3_9GLOM</name>
<gene>
    <name evidence="2" type="ORF">DERYTH_LOCUS17809</name>
</gene>
<accession>A0A9N9NQJ3</accession>
<evidence type="ECO:0000313" key="3">
    <source>
        <dbReference type="Proteomes" id="UP000789405"/>
    </source>
</evidence>
<feature type="non-terminal residue" evidence="2">
    <location>
        <position position="1"/>
    </location>
</feature>
<evidence type="ECO:0000313" key="2">
    <source>
        <dbReference type="EMBL" id="CAG8760927.1"/>
    </source>
</evidence>
<proteinExistence type="predicted"/>
<dbReference type="OrthoDB" id="2415276at2759"/>
<dbReference type="AlphaFoldDB" id="A0A9N9NQJ3"/>
<feature type="coiled-coil region" evidence="1">
    <location>
        <begin position="110"/>
        <end position="204"/>
    </location>
</feature>
<sequence>LSNEDLLRSAWEKIQQINILDSYRYGLCKTAFELLLDAIEENRLSTLGLPTKREILNYLETKRSNIRPNYQVDFGFSSHQLQVVEIHSLIYPDQPFNFQTLRAEIKRLKIQDLSSQIPLKKQELEQLINTAKEQLTRAESYILKQLLQKHSRILQANDNSDAEGLNELIEILNETLIQEELQTLLNKQHEIFTLEKHLENLQTEITIGL</sequence>